<organism evidence="1 2">
    <name type="scientific">Anoxybacillus flavithermus NBRC 109594</name>
    <dbReference type="NCBI Taxonomy" id="1315967"/>
    <lineage>
        <taxon>Bacteria</taxon>
        <taxon>Bacillati</taxon>
        <taxon>Bacillota</taxon>
        <taxon>Bacilli</taxon>
        <taxon>Bacillales</taxon>
        <taxon>Anoxybacillaceae</taxon>
        <taxon>Anoxybacillus</taxon>
    </lineage>
</organism>
<dbReference type="EMBL" id="BARH01000006">
    <property type="protein sequence ID" value="GAC90482.1"/>
    <property type="molecule type" value="Genomic_DNA"/>
</dbReference>
<dbReference type="AlphaFoldDB" id="R4G683"/>
<evidence type="ECO:0000313" key="2">
    <source>
        <dbReference type="Proteomes" id="UP000013057"/>
    </source>
</evidence>
<comment type="caution">
    <text evidence="1">The sequence shown here is derived from an EMBL/GenBank/DDBJ whole genome shotgun (WGS) entry which is preliminary data.</text>
</comment>
<name>R4G683_9BACL</name>
<sequence>MNERFGIPQIKNVLNITQSQRTYQINEETNYRVGGGRLIPVPSHHLACGSALGGSSTLTELKVSLCQTLESLSGSVDLVHGLMELRRFRCSPNTKNDHSCESL</sequence>
<reference evidence="2" key="1">
    <citation type="journal article" date="2013" name="Genome">
        <title>Draft Genome Sequence of a Thermophilic Member of the Bacillaceae, Anoxybacillus flavithermus Strain Kn10, Isolated from the Kan-nawa Hot Spring in Japan.</title>
        <authorList>
            <person name="Matsutani M."/>
            <person name="Shirakihara Y."/>
            <person name="Imada K."/>
            <person name="Yakushi T."/>
            <person name="Matsushita K."/>
        </authorList>
    </citation>
    <scope>NUCLEOTIDE SEQUENCE [LARGE SCALE GENOMIC DNA]</scope>
    <source>
        <strain evidence="2">NBRC 109594</strain>
    </source>
</reference>
<evidence type="ECO:0000313" key="1">
    <source>
        <dbReference type="EMBL" id="GAC90482.1"/>
    </source>
</evidence>
<protein>
    <submittedName>
        <fullName evidence="1">Uncharacterized protein</fullName>
    </submittedName>
</protein>
<gene>
    <name evidence="1" type="ORF">KN10_0918</name>
</gene>
<accession>R4G683</accession>
<dbReference type="Proteomes" id="UP000013057">
    <property type="component" value="Unassembled WGS sequence"/>
</dbReference>
<proteinExistence type="predicted"/>